<proteinExistence type="predicted"/>
<feature type="compositionally biased region" description="Acidic residues" evidence="1">
    <location>
        <begin position="93"/>
        <end position="104"/>
    </location>
</feature>
<dbReference type="EMBL" id="JAKOGI010001983">
    <property type="protein sequence ID" value="KAJ8423365.1"/>
    <property type="molecule type" value="Genomic_DNA"/>
</dbReference>
<feature type="region of interest" description="Disordered" evidence="1">
    <location>
        <begin position="1"/>
        <end position="41"/>
    </location>
</feature>
<keyword evidence="3" id="KW-1185">Reference proteome</keyword>
<sequence>MEREGESERNQTTEEANQLLRSTKKMKRGTAGNSNEVADREDVEIMEIVVGSPHVPDTAPVNPQTRGRLRASYRDTLQRNNPNLEFETRENPIWEDDGFDEESRENDARRVHQLSNNHDPRVELASSDAQDQGPRFRALANLDLNIEMDPALEREDVQGDKEEDLFHMEGTGFRREINRDCYAESRTEMATAFRGPTSSHSQVGPIASGTVDPRTTHGPGHSFSIQHGSPAQSNMQHTTIGGGPLCRTSGRGLTNHYRYPVGDTSLVGVPPDKNRSLGRESNESRQLAILDGSNQSPEVGGCYNAGHGTREAMRRCESGSSQ</sequence>
<gene>
    <name evidence="2" type="ORF">Cgig2_026783</name>
</gene>
<dbReference type="AlphaFoldDB" id="A0A9Q1JLW1"/>
<comment type="caution">
    <text evidence="2">The sequence shown here is derived from an EMBL/GenBank/DDBJ whole genome shotgun (WGS) entry which is preliminary data.</text>
</comment>
<protein>
    <submittedName>
        <fullName evidence="2">Uncharacterized protein</fullName>
    </submittedName>
</protein>
<reference evidence="2" key="1">
    <citation type="submission" date="2022-04" db="EMBL/GenBank/DDBJ databases">
        <title>Carnegiea gigantea Genome sequencing and assembly v2.</title>
        <authorList>
            <person name="Copetti D."/>
            <person name="Sanderson M.J."/>
            <person name="Burquez A."/>
            <person name="Wojciechowski M.F."/>
        </authorList>
    </citation>
    <scope>NUCLEOTIDE SEQUENCE</scope>
    <source>
        <strain evidence="2">SGP5-SGP5p</strain>
        <tissue evidence="2">Aerial part</tissue>
    </source>
</reference>
<accession>A0A9Q1JLW1</accession>
<feature type="compositionally biased region" description="Basic and acidic residues" evidence="1">
    <location>
        <begin position="1"/>
        <end position="12"/>
    </location>
</feature>
<name>A0A9Q1JLW1_9CARY</name>
<dbReference type="Proteomes" id="UP001153076">
    <property type="component" value="Unassembled WGS sequence"/>
</dbReference>
<evidence type="ECO:0000313" key="3">
    <source>
        <dbReference type="Proteomes" id="UP001153076"/>
    </source>
</evidence>
<evidence type="ECO:0000313" key="2">
    <source>
        <dbReference type="EMBL" id="KAJ8423365.1"/>
    </source>
</evidence>
<evidence type="ECO:0000256" key="1">
    <source>
        <dbReference type="SAM" id="MobiDB-lite"/>
    </source>
</evidence>
<feature type="region of interest" description="Disordered" evidence="1">
    <location>
        <begin position="90"/>
        <end position="134"/>
    </location>
</feature>
<feature type="region of interest" description="Disordered" evidence="1">
    <location>
        <begin position="264"/>
        <end position="306"/>
    </location>
</feature>
<feature type="compositionally biased region" description="Basic and acidic residues" evidence="1">
    <location>
        <begin position="272"/>
        <end position="283"/>
    </location>
</feature>
<organism evidence="2 3">
    <name type="scientific">Carnegiea gigantea</name>
    <dbReference type="NCBI Taxonomy" id="171969"/>
    <lineage>
        <taxon>Eukaryota</taxon>
        <taxon>Viridiplantae</taxon>
        <taxon>Streptophyta</taxon>
        <taxon>Embryophyta</taxon>
        <taxon>Tracheophyta</taxon>
        <taxon>Spermatophyta</taxon>
        <taxon>Magnoliopsida</taxon>
        <taxon>eudicotyledons</taxon>
        <taxon>Gunneridae</taxon>
        <taxon>Pentapetalae</taxon>
        <taxon>Caryophyllales</taxon>
        <taxon>Cactineae</taxon>
        <taxon>Cactaceae</taxon>
        <taxon>Cactoideae</taxon>
        <taxon>Echinocereeae</taxon>
        <taxon>Carnegiea</taxon>
    </lineage>
</organism>